<reference evidence="2" key="1">
    <citation type="submission" date="2017-02" db="UniProtKB">
        <authorList>
            <consortium name="WormBaseParasite"/>
        </authorList>
    </citation>
    <scope>IDENTIFICATION</scope>
</reference>
<name>A0A0M3HTF8_ASCLU</name>
<proteinExistence type="predicted"/>
<sequence length="120" mass="13392">MSHPRVNAGLMFARKQIAYSTEVLVGDLLSHLDQRTSQEHGTYTLMGASQSPDLLMRHSGTYSDLCSTRASQQTTWSYAFGFGSNPGSSLVDGQALNFSEKQRLSFATESKQKYEWQPIH</sequence>
<dbReference type="AlphaFoldDB" id="A0A0M3HTF8"/>
<dbReference type="Proteomes" id="UP000036681">
    <property type="component" value="Unplaced"/>
</dbReference>
<evidence type="ECO:0000313" key="2">
    <source>
        <dbReference type="WBParaSite" id="ALUE_0000591801-mRNA-1"/>
    </source>
</evidence>
<organism evidence="1 2">
    <name type="scientific">Ascaris lumbricoides</name>
    <name type="common">Giant roundworm</name>
    <dbReference type="NCBI Taxonomy" id="6252"/>
    <lineage>
        <taxon>Eukaryota</taxon>
        <taxon>Metazoa</taxon>
        <taxon>Ecdysozoa</taxon>
        <taxon>Nematoda</taxon>
        <taxon>Chromadorea</taxon>
        <taxon>Rhabditida</taxon>
        <taxon>Spirurina</taxon>
        <taxon>Ascaridomorpha</taxon>
        <taxon>Ascaridoidea</taxon>
        <taxon>Ascarididae</taxon>
        <taxon>Ascaris</taxon>
    </lineage>
</organism>
<keyword evidence="1" id="KW-1185">Reference proteome</keyword>
<evidence type="ECO:0000313" key="1">
    <source>
        <dbReference type="Proteomes" id="UP000036681"/>
    </source>
</evidence>
<protein>
    <submittedName>
        <fullName evidence="2">Autotransporter domain-containing protein</fullName>
    </submittedName>
</protein>
<dbReference type="WBParaSite" id="ALUE_0000591801-mRNA-1">
    <property type="protein sequence ID" value="ALUE_0000591801-mRNA-1"/>
    <property type="gene ID" value="ALUE_0000591801"/>
</dbReference>
<accession>A0A0M3HTF8</accession>